<evidence type="ECO:0000313" key="9">
    <source>
        <dbReference type="RefSeq" id="XP_033817219.1"/>
    </source>
</evidence>
<dbReference type="RefSeq" id="XP_033817221.1">
    <property type="nucleotide sequence ID" value="XM_033961330.1"/>
</dbReference>
<dbReference type="GO" id="GO:0035091">
    <property type="term" value="F:phosphatidylinositol binding"/>
    <property type="evidence" value="ECO:0007669"/>
    <property type="project" value="InterPro"/>
</dbReference>
<dbReference type="OrthoDB" id="2018246at2759"/>
<dbReference type="GO" id="GO:0016020">
    <property type="term" value="C:membrane"/>
    <property type="evidence" value="ECO:0007669"/>
    <property type="project" value="TreeGrafter"/>
</dbReference>
<dbReference type="GO" id="GO:0015031">
    <property type="term" value="P:protein transport"/>
    <property type="evidence" value="ECO:0007669"/>
    <property type="project" value="UniProtKB-UniRule"/>
</dbReference>
<dbReference type="CDD" id="cd14237">
    <property type="entry name" value="GAT_TM1L1"/>
    <property type="match status" value="1"/>
</dbReference>
<evidence type="ECO:0000259" key="7">
    <source>
        <dbReference type="PROSITE" id="PS50909"/>
    </source>
</evidence>
<protein>
    <submittedName>
        <fullName evidence="9 10">TOM1-like protein 1 isoform X1</fullName>
    </submittedName>
</protein>
<dbReference type="GO" id="GO:0007165">
    <property type="term" value="P:signal transduction"/>
    <property type="evidence" value="ECO:0007669"/>
    <property type="project" value="TreeGrafter"/>
</dbReference>
<organism evidence="8 11">
    <name type="scientific">Geotrypetes seraphini</name>
    <name type="common">Gaboon caecilian</name>
    <name type="synonym">Caecilia seraphini</name>
    <dbReference type="NCBI Taxonomy" id="260995"/>
    <lineage>
        <taxon>Eukaryota</taxon>
        <taxon>Metazoa</taxon>
        <taxon>Chordata</taxon>
        <taxon>Craniata</taxon>
        <taxon>Vertebrata</taxon>
        <taxon>Euteleostomi</taxon>
        <taxon>Amphibia</taxon>
        <taxon>Gymnophiona</taxon>
        <taxon>Geotrypetes</taxon>
    </lineage>
</organism>
<keyword evidence="8" id="KW-1185">Reference proteome</keyword>
<dbReference type="RefSeq" id="XP_033817220.1">
    <property type="nucleotide sequence ID" value="XM_033961329.1"/>
</dbReference>
<dbReference type="SUPFAM" id="SSF48464">
    <property type="entry name" value="ENTH/VHS domain"/>
    <property type="match status" value="1"/>
</dbReference>
<dbReference type="PROSITE" id="PS50909">
    <property type="entry name" value="GAT"/>
    <property type="match status" value="1"/>
</dbReference>
<evidence type="ECO:0000313" key="8">
    <source>
        <dbReference type="Proteomes" id="UP000515159"/>
    </source>
</evidence>
<evidence type="ECO:0000256" key="2">
    <source>
        <dbReference type="ARBA" id="ARBA00022448"/>
    </source>
</evidence>
<dbReference type="PANTHER" id="PTHR13856:SF28">
    <property type="entry name" value="TOM1-LIKE PROTEIN 1"/>
    <property type="match status" value="1"/>
</dbReference>
<feature type="region of interest" description="Disordered" evidence="5">
    <location>
        <begin position="293"/>
        <end position="314"/>
    </location>
</feature>
<dbReference type="PIRSF" id="PIRSF036948">
    <property type="entry name" value="TOM1"/>
    <property type="match status" value="1"/>
</dbReference>
<dbReference type="Pfam" id="PF03127">
    <property type="entry name" value="GAT"/>
    <property type="match status" value="1"/>
</dbReference>
<dbReference type="Pfam" id="PF00790">
    <property type="entry name" value="VHS"/>
    <property type="match status" value="1"/>
</dbReference>
<feature type="domain" description="VHS" evidence="6">
    <location>
        <begin position="24"/>
        <end position="156"/>
    </location>
</feature>
<dbReference type="InterPro" id="IPR004152">
    <property type="entry name" value="GAT_dom"/>
</dbReference>
<reference evidence="9 10" key="1">
    <citation type="submission" date="2025-04" db="UniProtKB">
        <authorList>
            <consortium name="RefSeq"/>
        </authorList>
    </citation>
    <scope>IDENTIFICATION</scope>
</reference>
<dbReference type="SMART" id="SM00288">
    <property type="entry name" value="VHS"/>
    <property type="match status" value="1"/>
</dbReference>
<evidence type="ECO:0000256" key="3">
    <source>
        <dbReference type="ARBA" id="ARBA00022927"/>
    </source>
</evidence>
<dbReference type="CTD" id="10040"/>
<keyword evidence="3 4" id="KW-0653">Protein transport</keyword>
<feature type="domain" description="GAT" evidence="7">
    <location>
        <begin position="199"/>
        <end position="287"/>
    </location>
</feature>
<sequence>MAAPFGKTSKDPFGTTVGHLIERNTLGTNHSEDWGQFLNICDVINTTEDGPKDAVRALKKRISKNYNQKELKFSLSLLEMCMQNCRPGFQSLVVKKDFCKDVLVKLLSPKYNLPIHIQNRILHFIMTWSQGLGGSVDVSDVKEVYLDLIKKGIQFPSAQANPRTGTEEHTSSHQTASAPSGSCPRPATSNGATVLLSPEQIGKLYSELDMVKMNVTVMSAILLENVPGQEKPEDIDLLQKLHKTCRDMQERIMELLVEVQNDDIIAELVQVNDDLNNAFLRFERFSRNRIRIAEGSTQKEEPAQNRNTPSAPASDLIDLSFRSSVFHADVPSARHERLTTGSEIPAVNTLLPPFANLEQMDVAGPGTANTFLYPQLNLLTVGDTSSALFTMDRHGPRAPYSPLYDNISSPLPPRPLLPTVQPLHPTVSLQNGQTVAYKDVAKDSPSPPSYYEVLEFDPLAKTEVIYEEIDSFLAKPESKMQSKC</sequence>
<evidence type="ECO:0000313" key="11">
    <source>
        <dbReference type="RefSeq" id="XP_033817221.1"/>
    </source>
</evidence>
<dbReference type="GeneID" id="117368060"/>
<dbReference type="KEGG" id="gsh:117368060"/>
<name>A0A6P8SQP2_GEOSA</name>
<dbReference type="GO" id="GO:0043130">
    <property type="term" value="F:ubiquitin binding"/>
    <property type="evidence" value="ECO:0007669"/>
    <property type="project" value="InterPro"/>
</dbReference>
<dbReference type="InterPro" id="IPR038425">
    <property type="entry name" value="GAT_sf"/>
</dbReference>
<dbReference type="GO" id="GO:0030276">
    <property type="term" value="F:clathrin binding"/>
    <property type="evidence" value="ECO:0007669"/>
    <property type="project" value="TreeGrafter"/>
</dbReference>
<gene>
    <name evidence="9 10 11" type="primary">TOM1L1</name>
</gene>
<keyword evidence="2 4" id="KW-0813">Transport</keyword>
<evidence type="ECO:0000256" key="1">
    <source>
        <dbReference type="ARBA" id="ARBA00007708"/>
    </source>
</evidence>
<dbReference type="InterPro" id="IPR008942">
    <property type="entry name" value="ENTH_VHS"/>
</dbReference>
<dbReference type="GO" id="GO:0005768">
    <property type="term" value="C:endosome"/>
    <property type="evidence" value="ECO:0007669"/>
    <property type="project" value="TreeGrafter"/>
</dbReference>
<dbReference type="Gene3D" id="1.20.58.160">
    <property type="match status" value="1"/>
</dbReference>
<evidence type="ECO:0000259" key="6">
    <source>
        <dbReference type="PROSITE" id="PS50179"/>
    </source>
</evidence>
<dbReference type="InterPro" id="IPR014645">
    <property type="entry name" value="TOM1"/>
</dbReference>
<dbReference type="InterPro" id="IPR027428">
    <property type="entry name" value="TOM1L1_GAT_dom"/>
</dbReference>
<dbReference type="Proteomes" id="UP000515159">
    <property type="component" value="Chromosome 10"/>
</dbReference>
<dbReference type="PANTHER" id="PTHR13856">
    <property type="entry name" value="VHS DOMAIN CONTAINING PROTEIN FAMILY"/>
    <property type="match status" value="1"/>
</dbReference>
<dbReference type="PROSITE" id="PS50179">
    <property type="entry name" value="VHS"/>
    <property type="match status" value="1"/>
</dbReference>
<dbReference type="SUPFAM" id="SSF89009">
    <property type="entry name" value="GAT-like domain"/>
    <property type="match status" value="1"/>
</dbReference>
<accession>A0A6P8SQP2</accession>
<dbReference type="RefSeq" id="XP_033817219.1">
    <property type="nucleotide sequence ID" value="XM_033961328.1"/>
</dbReference>
<evidence type="ECO:0000256" key="5">
    <source>
        <dbReference type="SAM" id="MobiDB-lite"/>
    </source>
</evidence>
<proteinExistence type="inferred from homology"/>
<dbReference type="InterPro" id="IPR002014">
    <property type="entry name" value="VHS_dom"/>
</dbReference>
<dbReference type="AlphaFoldDB" id="A0A6P8SQP2"/>
<evidence type="ECO:0000256" key="4">
    <source>
        <dbReference type="PIRNR" id="PIRNR036948"/>
    </source>
</evidence>
<feature type="region of interest" description="Disordered" evidence="5">
    <location>
        <begin position="158"/>
        <end position="191"/>
    </location>
</feature>
<evidence type="ECO:0000313" key="10">
    <source>
        <dbReference type="RefSeq" id="XP_033817220.1"/>
    </source>
</evidence>
<comment type="similarity">
    <text evidence="1 4">Belongs to the TOM1 family.</text>
</comment>
<dbReference type="Gene3D" id="1.25.40.90">
    <property type="match status" value="1"/>
</dbReference>